<evidence type="ECO:0000313" key="1">
    <source>
        <dbReference type="EMBL" id="SHE39720.1"/>
    </source>
</evidence>
<dbReference type="Proteomes" id="UP000184462">
    <property type="component" value="Unassembled WGS sequence"/>
</dbReference>
<organism evidence="1 2">
    <name type="scientific">Psychroflexus salarius</name>
    <dbReference type="NCBI Taxonomy" id="1155689"/>
    <lineage>
        <taxon>Bacteria</taxon>
        <taxon>Pseudomonadati</taxon>
        <taxon>Bacteroidota</taxon>
        <taxon>Flavobacteriia</taxon>
        <taxon>Flavobacteriales</taxon>
        <taxon>Flavobacteriaceae</taxon>
        <taxon>Psychroflexus</taxon>
    </lineage>
</organism>
<keyword evidence="2" id="KW-1185">Reference proteome</keyword>
<gene>
    <name evidence="1" type="ORF">SAMN05444278_101502</name>
</gene>
<sequence length="766" mass="88574">MVLSISFVFLAYTQENSYIKKHQAYFEIPRESLFIHLNKSKLVKQESLWLKGYAINRQTDKLHQNLRNVNLAIYNYRGELLNSEMLLANEGVFLGQIKIDSTYQPGKYFLKAMTNYMNNFKEPDVFIESFEVIDKIDKPELPKQKLIIKTKPENQHLIYDLNNNLGIRISNSNGIGLKTSIELLENNKVVKKIKSSKNGLALLNFRPQQGKKYKIRATTAGGYSEDHLISDIRLSGISLQLNKVKDYLLFNIEATKDLNEENFTLFIHQEEKFLSKKIKLEKLNKSLAISIDQLFEGLNTILILKEGQPVLERLFFNQTSDVKKFNGNYTINQIKNTDSIQVSLNFNEKANLQLSASILPKDQITYNTNNSIIKNFRFRPYLTTESYLLIKTLDQSISIKELDIAMIMSESRYTKNILKYQRPKLNYKRQNGVKQTLNINQKLKPNDILLLGIGTRFNKEFTEYLNDRRKFEFENRYPINSEIQKFAIITKQRNFKAPKIKLNHKFNFQDHLDVDFSKYVTEQEKIDSETALSSSRIVANFTNTNQLDEVLISTSKNREKKKEIKLTRGDKEEITEDEVKRFFKLSVYLRYKGFKVLDQQGTFSVQTFSQRSISGSNEVAIILDGARLTDTSFLSNVPLNQFESVTINKSGFGEGLFGANGVIKLESRKTAIYGDDKDQLFTSIKIEDGFAPIKKFKNPNYTFYNTLAFKNLGTIAWFPNLIMKSENPKLSFKMVDTRLKSAVIFIEGISKNGQLHSYKIPIKLTK</sequence>
<reference evidence="1 2" key="1">
    <citation type="submission" date="2016-11" db="EMBL/GenBank/DDBJ databases">
        <authorList>
            <person name="Jaros S."/>
            <person name="Januszkiewicz K."/>
            <person name="Wedrychowicz H."/>
        </authorList>
    </citation>
    <scope>NUCLEOTIDE SEQUENCE [LARGE SCALE GENOMIC DNA]</scope>
    <source>
        <strain evidence="1 2">DSM 25661</strain>
    </source>
</reference>
<evidence type="ECO:0008006" key="3">
    <source>
        <dbReference type="Google" id="ProtNLM"/>
    </source>
</evidence>
<name>A0A1M4T5P3_9FLAO</name>
<dbReference type="InterPro" id="IPR037066">
    <property type="entry name" value="Plug_dom_sf"/>
</dbReference>
<dbReference type="AlphaFoldDB" id="A0A1M4T5P3"/>
<dbReference type="EMBL" id="FQTW01000001">
    <property type="protein sequence ID" value="SHE39720.1"/>
    <property type="molecule type" value="Genomic_DNA"/>
</dbReference>
<accession>A0A1M4T5P3</accession>
<evidence type="ECO:0000313" key="2">
    <source>
        <dbReference type="Proteomes" id="UP000184462"/>
    </source>
</evidence>
<protein>
    <recommendedName>
        <fullName evidence="3">TonB-dependent Receptor Plug Domain</fullName>
    </recommendedName>
</protein>
<dbReference type="STRING" id="1155689.SAMN05444278_101502"/>
<dbReference type="Gene3D" id="2.170.130.10">
    <property type="entry name" value="TonB-dependent receptor, plug domain"/>
    <property type="match status" value="1"/>
</dbReference>
<proteinExistence type="predicted"/>